<protein>
    <submittedName>
        <fullName evidence="1">Uncharacterized protein</fullName>
    </submittedName>
</protein>
<organism evidence="1 2">
    <name type="scientific">Caerostris extrusa</name>
    <name type="common">Bark spider</name>
    <name type="synonym">Caerostris bankana</name>
    <dbReference type="NCBI Taxonomy" id="172846"/>
    <lineage>
        <taxon>Eukaryota</taxon>
        <taxon>Metazoa</taxon>
        <taxon>Ecdysozoa</taxon>
        <taxon>Arthropoda</taxon>
        <taxon>Chelicerata</taxon>
        <taxon>Arachnida</taxon>
        <taxon>Araneae</taxon>
        <taxon>Araneomorphae</taxon>
        <taxon>Entelegynae</taxon>
        <taxon>Araneoidea</taxon>
        <taxon>Araneidae</taxon>
        <taxon>Caerostris</taxon>
    </lineage>
</organism>
<accession>A0AAV4REE3</accession>
<evidence type="ECO:0000313" key="2">
    <source>
        <dbReference type="Proteomes" id="UP001054945"/>
    </source>
</evidence>
<dbReference type="AlphaFoldDB" id="A0AAV4REE3"/>
<sequence>MLDWDQTEGYMCYRSSRPSVGSLGSWKSFGKSAEGECYAVTLISGTCIRRSFVKHIKANAYDTAVQDLLDQDKHFSNECSLTAVHGTFSGKFESSLFSFQVV</sequence>
<name>A0AAV4REE3_CAEEX</name>
<proteinExistence type="predicted"/>
<comment type="caution">
    <text evidence="1">The sequence shown here is derived from an EMBL/GenBank/DDBJ whole genome shotgun (WGS) entry which is preliminary data.</text>
</comment>
<gene>
    <name evidence="1" type="ORF">CEXT_195241</name>
</gene>
<reference evidence="1 2" key="1">
    <citation type="submission" date="2021-06" db="EMBL/GenBank/DDBJ databases">
        <title>Caerostris extrusa draft genome.</title>
        <authorList>
            <person name="Kono N."/>
            <person name="Arakawa K."/>
        </authorList>
    </citation>
    <scope>NUCLEOTIDE SEQUENCE [LARGE SCALE GENOMIC DNA]</scope>
</reference>
<keyword evidence="2" id="KW-1185">Reference proteome</keyword>
<dbReference type="Proteomes" id="UP001054945">
    <property type="component" value="Unassembled WGS sequence"/>
</dbReference>
<evidence type="ECO:0000313" key="1">
    <source>
        <dbReference type="EMBL" id="GIY19717.1"/>
    </source>
</evidence>
<dbReference type="EMBL" id="BPLR01007785">
    <property type="protein sequence ID" value="GIY19717.1"/>
    <property type="molecule type" value="Genomic_DNA"/>
</dbReference>